<dbReference type="PANTHER" id="PTHR47723:SF21">
    <property type="entry name" value="POLYNUCLEOTIDYL TRANSFERASE, RIBONUCLEASE H-LIKE SUPERFAMILY PROTEIN"/>
    <property type="match status" value="1"/>
</dbReference>
<dbReference type="InterPro" id="IPR036397">
    <property type="entry name" value="RNaseH_sf"/>
</dbReference>
<proteinExistence type="predicted"/>
<dbReference type="GO" id="GO:0004523">
    <property type="term" value="F:RNA-DNA hybrid ribonuclease activity"/>
    <property type="evidence" value="ECO:0007669"/>
    <property type="project" value="InterPro"/>
</dbReference>
<dbReference type="InterPro" id="IPR053151">
    <property type="entry name" value="RNase_H-like"/>
</dbReference>
<name>A0A7C9CC66_OPUST</name>
<reference evidence="2" key="2">
    <citation type="submission" date="2020-07" db="EMBL/GenBank/DDBJ databases">
        <authorList>
            <person name="Vera ALvarez R."/>
            <person name="Arias-Moreno D.M."/>
            <person name="Jimenez-Jacinto V."/>
            <person name="Jimenez-Bremont J.F."/>
            <person name="Swaminathan K."/>
            <person name="Moose S.P."/>
            <person name="Guerrero-Gonzalez M.L."/>
            <person name="Marino-Ramirez L."/>
            <person name="Landsman D."/>
            <person name="Rodriguez-Kessler M."/>
            <person name="Delgado-Sanchez P."/>
        </authorList>
    </citation>
    <scope>NUCLEOTIDE SEQUENCE</scope>
    <source>
        <tissue evidence="2">Cladode</tissue>
    </source>
</reference>
<sequence length="126" mass="14109">MASGSKGFRADWAVTTTEAYAVLHGLRVVRDAGLHEPELETDSLNVAWALQGRTKFFSYASSSVQESLSLITSFLHVSFSYVSRDANNEAHGLAKLAMTLLGRIKSRWKRFQSTSFLWWILKPELG</sequence>
<accession>A0A7C9CC66</accession>
<dbReference type="CDD" id="cd06222">
    <property type="entry name" value="RNase_H_like"/>
    <property type="match status" value="1"/>
</dbReference>
<dbReference type="GO" id="GO:0003676">
    <property type="term" value="F:nucleic acid binding"/>
    <property type="evidence" value="ECO:0007669"/>
    <property type="project" value="InterPro"/>
</dbReference>
<feature type="domain" description="RNase H type-1" evidence="1">
    <location>
        <begin position="10"/>
        <end position="97"/>
    </location>
</feature>
<dbReference type="InterPro" id="IPR012337">
    <property type="entry name" value="RNaseH-like_sf"/>
</dbReference>
<dbReference type="EMBL" id="GISG01000179">
    <property type="protein sequence ID" value="MBA4613987.1"/>
    <property type="molecule type" value="Transcribed_RNA"/>
</dbReference>
<evidence type="ECO:0000313" key="2">
    <source>
        <dbReference type="EMBL" id="MBA4613987.1"/>
    </source>
</evidence>
<dbReference type="PANTHER" id="PTHR47723">
    <property type="entry name" value="OS05G0353850 PROTEIN"/>
    <property type="match status" value="1"/>
</dbReference>
<dbReference type="Pfam" id="PF13456">
    <property type="entry name" value="RVT_3"/>
    <property type="match status" value="1"/>
</dbReference>
<protein>
    <recommendedName>
        <fullName evidence="1">RNase H type-1 domain-containing protein</fullName>
    </recommendedName>
</protein>
<evidence type="ECO:0000259" key="1">
    <source>
        <dbReference type="Pfam" id="PF13456"/>
    </source>
</evidence>
<dbReference type="InterPro" id="IPR002156">
    <property type="entry name" value="RNaseH_domain"/>
</dbReference>
<reference evidence="2" key="1">
    <citation type="journal article" date="2013" name="J. Plant Res.">
        <title>Effect of fungi and light on seed germination of three Opuntia species from semiarid lands of central Mexico.</title>
        <authorList>
            <person name="Delgado-Sanchez P."/>
            <person name="Jimenez-Bremont J.F."/>
            <person name="Guerrero-Gonzalez Mde L."/>
            <person name="Flores J."/>
        </authorList>
    </citation>
    <scope>NUCLEOTIDE SEQUENCE</scope>
    <source>
        <tissue evidence="2">Cladode</tissue>
    </source>
</reference>
<organism evidence="2">
    <name type="scientific">Opuntia streptacantha</name>
    <name type="common">Prickly pear cactus</name>
    <name type="synonym">Opuntia cardona</name>
    <dbReference type="NCBI Taxonomy" id="393608"/>
    <lineage>
        <taxon>Eukaryota</taxon>
        <taxon>Viridiplantae</taxon>
        <taxon>Streptophyta</taxon>
        <taxon>Embryophyta</taxon>
        <taxon>Tracheophyta</taxon>
        <taxon>Spermatophyta</taxon>
        <taxon>Magnoliopsida</taxon>
        <taxon>eudicotyledons</taxon>
        <taxon>Gunneridae</taxon>
        <taxon>Pentapetalae</taxon>
        <taxon>Caryophyllales</taxon>
        <taxon>Cactineae</taxon>
        <taxon>Cactaceae</taxon>
        <taxon>Opuntioideae</taxon>
        <taxon>Opuntia</taxon>
    </lineage>
</organism>
<dbReference type="Gene3D" id="3.30.420.10">
    <property type="entry name" value="Ribonuclease H-like superfamily/Ribonuclease H"/>
    <property type="match status" value="1"/>
</dbReference>
<dbReference type="AlphaFoldDB" id="A0A7C9CC66"/>
<dbReference type="InterPro" id="IPR044730">
    <property type="entry name" value="RNase_H-like_dom_plant"/>
</dbReference>
<dbReference type="SUPFAM" id="SSF53098">
    <property type="entry name" value="Ribonuclease H-like"/>
    <property type="match status" value="1"/>
</dbReference>